<dbReference type="Proteomes" id="UP000467841">
    <property type="component" value="Unassembled WGS sequence"/>
</dbReference>
<sequence length="144" mass="17127">MQLQHQIGFYQLLHLELCGGYGGWWDLLTWMLESSPKLQVLKLCECKERNWFKPIEGHWRGPSSVPECLMFRLHTFKWTDYKTADEEKKIVAYILKNARQLKTACISEERWYPLQKELSKKLKELVSLPRASSSCQLMLDYWKA</sequence>
<dbReference type="EMBL" id="CACVBM020001063">
    <property type="protein sequence ID" value="CAA7028107.1"/>
    <property type="molecule type" value="Genomic_DNA"/>
</dbReference>
<organism evidence="2 3">
    <name type="scientific">Microthlaspi erraticum</name>
    <dbReference type="NCBI Taxonomy" id="1685480"/>
    <lineage>
        <taxon>Eukaryota</taxon>
        <taxon>Viridiplantae</taxon>
        <taxon>Streptophyta</taxon>
        <taxon>Embryophyta</taxon>
        <taxon>Tracheophyta</taxon>
        <taxon>Spermatophyta</taxon>
        <taxon>Magnoliopsida</taxon>
        <taxon>eudicotyledons</taxon>
        <taxon>Gunneridae</taxon>
        <taxon>Pentapetalae</taxon>
        <taxon>rosids</taxon>
        <taxon>malvids</taxon>
        <taxon>Brassicales</taxon>
        <taxon>Brassicaceae</taxon>
        <taxon>Coluteocarpeae</taxon>
        <taxon>Microthlaspi</taxon>
    </lineage>
</organism>
<dbReference type="AlphaFoldDB" id="A0A6D2ISP8"/>
<evidence type="ECO:0000313" key="3">
    <source>
        <dbReference type="Proteomes" id="UP000467841"/>
    </source>
</evidence>
<evidence type="ECO:0000313" key="2">
    <source>
        <dbReference type="EMBL" id="CAA7028107.1"/>
    </source>
</evidence>
<name>A0A6D2ISP8_9BRAS</name>
<feature type="domain" description="FBD" evidence="1">
    <location>
        <begin position="67"/>
        <end position="140"/>
    </location>
</feature>
<dbReference type="InterPro" id="IPR006566">
    <property type="entry name" value="FBD"/>
</dbReference>
<dbReference type="PANTHER" id="PTHR31900">
    <property type="entry name" value="F-BOX/RNI SUPERFAMILY PROTEIN-RELATED"/>
    <property type="match status" value="1"/>
</dbReference>
<dbReference type="InterPro" id="IPR050232">
    <property type="entry name" value="FBL13/AtMIF1-like"/>
</dbReference>
<proteinExistence type="predicted"/>
<dbReference type="OrthoDB" id="1434110at2759"/>
<comment type="caution">
    <text evidence="2">The sequence shown here is derived from an EMBL/GenBank/DDBJ whole genome shotgun (WGS) entry which is preliminary data.</text>
</comment>
<dbReference type="PANTHER" id="PTHR31900:SF36">
    <property type="entry name" value="F-BOX DOMAIN-CONTAINING PROTEIN"/>
    <property type="match status" value="1"/>
</dbReference>
<evidence type="ECO:0000259" key="1">
    <source>
        <dbReference type="SMART" id="SM00579"/>
    </source>
</evidence>
<accession>A0A6D2ISP8</accession>
<gene>
    <name evidence="2" type="ORF">MERR_LOCUS15342</name>
</gene>
<protein>
    <recommendedName>
        <fullName evidence="1">FBD domain-containing protein</fullName>
    </recommendedName>
</protein>
<keyword evidence="3" id="KW-1185">Reference proteome</keyword>
<dbReference type="Pfam" id="PF08387">
    <property type="entry name" value="FBD"/>
    <property type="match status" value="1"/>
</dbReference>
<dbReference type="SMART" id="SM00579">
    <property type="entry name" value="FBD"/>
    <property type="match status" value="1"/>
</dbReference>
<reference evidence="2" key="1">
    <citation type="submission" date="2020-01" db="EMBL/GenBank/DDBJ databases">
        <authorList>
            <person name="Mishra B."/>
        </authorList>
    </citation>
    <scope>NUCLEOTIDE SEQUENCE [LARGE SCALE GENOMIC DNA]</scope>
</reference>